<dbReference type="EMBL" id="JBHULS010000004">
    <property type="protein sequence ID" value="MFD2552147.1"/>
    <property type="molecule type" value="Genomic_DNA"/>
</dbReference>
<dbReference type="PANTHER" id="PTHR37804">
    <property type="entry name" value="CDAA REGULATORY PROTEIN CDAR"/>
    <property type="match status" value="1"/>
</dbReference>
<evidence type="ECO:0000256" key="1">
    <source>
        <dbReference type="SAM" id="Phobius"/>
    </source>
</evidence>
<keyword evidence="1" id="KW-0472">Membrane</keyword>
<protein>
    <submittedName>
        <fullName evidence="2">CdaR family protein</fullName>
    </submittedName>
</protein>
<dbReference type="PANTHER" id="PTHR37804:SF1">
    <property type="entry name" value="CDAA REGULATORY PROTEIN CDAR"/>
    <property type="match status" value="1"/>
</dbReference>
<evidence type="ECO:0000313" key="3">
    <source>
        <dbReference type="Proteomes" id="UP001597472"/>
    </source>
</evidence>
<proteinExistence type="predicted"/>
<keyword evidence="1" id="KW-0812">Transmembrane</keyword>
<accession>A0ABW5KX08</accession>
<dbReference type="Gene3D" id="2.170.120.30">
    <property type="match status" value="1"/>
</dbReference>
<name>A0ABW5KX08_9FLAO</name>
<gene>
    <name evidence="2" type="ORF">ACFSQP_10000</name>
</gene>
<comment type="caution">
    <text evidence="2">The sequence shown here is derived from an EMBL/GenBank/DDBJ whole genome shotgun (WGS) entry which is preliminary data.</text>
</comment>
<organism evidence="2 3">
    <name type="scientific">Bizionia sediminis</name>
    <dbReference type="NCBI Taxonomy" id="1737064"/>
    <lineage>
        <taxon>Bacteria</taxon>
        <taxon>Pseudomonadati</taxon>
        <taxon>Bacteroidota</taxon>
        <taxon>Flavobacteriia</taxon>
        <taxon>Flavobacteriales</taxon>
        <taxon>Flavobacteriaceae</taxon>
        <taxon>Bizionia</taxon>
    </lineage>
</organism>
<sequence length="320" mass="36431">MKLLKHVIHRALKNKRINVFVLFLALSFGVLLVMKLSNVYTNTISFKINKVNIPETAVILNDSSSKLQITLKAKGFSLLPYYFKKPEIAIDFSKHITKTKTHYIWNKHSAYLDIMKQFDKAVEVVNITPDTLQFPFDVNAIKKVPVKINQRIKYAIGYDVLGNLKATPDSIKIIGPEAVVTSITHVATDTLKQQGVKSDLDVPMTLLLPKTKHQIQFSDSQVRVAATVTKFTEGKLKIPVTIINVPDNLSLKYYPKKVSVYYYTSLEHYKTISASDFEVICNFNEVTKQQPFLVPKLVKQPEGLKHVKINQDHIEYLITK</sequence>
<feature type="transmembrane region" description="Helical" evidence="1">
    <location>
        <begin position="20"/>
        <end position="40"/>
    </location>
</feature>
<dbReference type="RefSeq" id="WP_376893998.1">
    <property type="nucleotide sequence ID" value="NZ_JBHULS010000004.1"/>
</dbReference>
<keyword evidence="1" id="KW-1133">Transmembrane helix</keyword>
<dbReference type="InterPro" id="IPR053154">
    <property type="entry name" value="c-di-AMP_regulator"/>
</dbReference>
<evidence type="ECO:0000313" key="2">
    <source>
        <dbReference type="EMBL" id="MFD2552147.1"/>
    </source>
</evidence>
<keyword evidence="3" id="KW-1185">Reference proteome</keyword>
<dbReference type="Pfam" id="PF07949">
    <property type="entry name" value="YbbR"/>
    <property type="match status" value="1"/>
</dbReference>
<dbReference type="Proteomes" id="UP001597472">
    <property type="component" value="Unassembled WGS sequence"/>
</dbReference>
<dbReference type="Gene3D" id="2.170.120.40">
    <property type="entry name" value="YbbR-like domain"/>
    <property type="match status" value="1"/>
</dbReference>
<reference evidence="3" key="1">
    <citation type="journal article" date="2019" name="Int. J. Syst. Evol. Microbiol.">
        <title>The Global Catalogue of Microorganisms (GCM) 10K type strain sequencing project: providing services to taxonomists for standard genome sequencing and annotation.</title>
        <authorList>
            <consortium name="The Broad Institute Genomics Platform"/>
            <consortium name="The Broad Institute Genome Sequencing Center for Infectious Disease"/>
            <person name="Wu L."/>
            <person name="Ma J."/>
        </authorList>
    </citation>
    <scope>NUCLEOTIDE SEQUENCE [LARGE SCALE GENOMIC DNA]</scope>
    <source>
        <strain evidence="3">KCTC 42587</strain>
    </source>
</reference>
<dbReference type="InterPro" id="IPR012505">
    <property type="entry name" value="YbbR"/>
</dbReference>